<evidence type="ECO:0008006" key="10">
    <source>
        <dbReference type="Google" id="ProtNLM"/>
    </source>
</evidence>
<comment type="subcellular location">
    <subcellularLocation>
        <location evidence="1">Nucleus</location>
    </subcellularLocation>
</comment>
<reference evidence="8 9" key="1">
    <citation type="submission" date="2024-01" db="EMBL/GenBank/DDBJ databases">
        <authorList>
            <person name="Allen C."/>
            <person name="Tagirdzhanova G."/>
        </authorList>
    </citation>
    <scope>NUCLEOTIDE SEQUENCE [LARGE SCALE GENOMIC DNA]</scope>
</reference>
<evidence type="ECO:0000256" key="4">
    <source>
        <dbReference type="ARBA" id="ARBA00023125"/>
    </source>
</evidence>
<organism evidence="8 9">
    <name type="scientific">Sporothrix eucalyptigena</name>
    <dbReference type="NCBI Taxonomy" id="1812306"/>
    <lineage>
        <taxon>Eukaryota</taxon>
        <taxon>Fungi</taxon>
        <taxon>Dikarya</taxon>
        <taxon>Ascomycota</taxon>
        <taxon>Pezizomycotina</taxon>
        <taxon>Sordariomycetes</taxon>
        <taxon>Sordariomycetidae</taxon>
        <taxon>Ophiostomatales</taxon>
        <taxon>Ophiostomataceae</taxon>
        <taxon>Sporothrix</taxon>
    </lineage>
</organism>
<dbReference type="PANTHER" id="PTHR37534">
    <property type="entry name" value="TRANSCRIPTIONAL ACTIVATOR PROTEIN UGA3"/>
    <property type="match status" value="1"/>
</dbReference>
<feature type="compositionally biased region" description="Low complexity" evidence="7">
    <location>
        <begin position="62"/>
        <end position="86"/>
    </location>
</feature>
<feature type="region of interest" description="Disordered" evidence="7">
    <location>
        <begin position="589"/>
        <end position="644"/>
    </location>
</feature>
<feature type="region of interest" description="Disordered" evidence="7">
    <location>
        <begin position="25"/>
        <end position="109"/>
    </location>
</feature>
<feature type="compositionally biased region" description="Acidic residues" evidence="7">
    <location>
        <begin position="615"/>
        <end position="637"/>
    </location>
</feature>
<feature type="compositionally biased region" description="Pro residues" evidence="7">
    <location>
        <begin position="43"/>
        <end position="61"/>
    </location>
</feature>
<dbReference type="Proteomes" id="UP001642482">
    <property type="component" value="Unassembled WGS sequence"/>
</dbReference>
<evidence type="ECO:0000256" key="5">
    <source>
        <dbReference type="ARBA" id="ARBA00023163"/>
    </source>
</evidence>
<evidence type="ECO:0000256" key="3">
    <source>
        <dbReference type="ARBA" id="ARBA00023015"/>
    </source>
</evidence>
<accession>A0ABP0D296</accession>
<sequence length="815" mass="88479">YGDQCDKEQPSCANCLRSRRYICDGYRDNRDNDGGSSNNRQRLPPPPPQRTVPPRPGPAQPGPALYAPTSPTSQPSHQSPESPTSQVSPTIVFGAPPHPPEVNRPDGGHDLRQDSQGFPPVLDHAMPNVDVMMAGPVHPLAARSPTLSESFAASLTTLAELEYGPGGVDDVLPWMLPMAHMPQMSNMSQMHGPARDFPSYAYESRHDTRHALLDPAVQALPLPPLPQFEVRDVHNNDTHSNDTHPAVAVPHLRTDKQHGQDVPRPSANRHGKPTQLPLSETQLPDVVQRLLHHYQTHVSQLMMPTSAPSHNPYLRLYLPMALHKPTTPSKECLLYAIVAVAAYNKAELSSVHDRDAYLQQALKYKEKADGMIRAGIAGCSHAGPRHLMESTDKQALLAAALTMTTVEVFSGANEGKGYEHILLCKQIIRLTGGLEWWMADTASLTLLQIFRCLEIIAYTSGWSCPPESTALTPDVDVSEEVVEPSPPVAEHDAGAADGGNDRSTGVSSAGGMGYPKASSMLPMAEYTLDVSFGVSMKTLHCLNKIIELAISKDGRSENKKTGHVWPSSAAQELRTLESEVFGIMADADAFQVPPPAPPQVPQTGTGPRQARQEDSGEGDADDGDDDDDGASGDEDEAGFAQDGTGISAIVSEEIKVNHMWAFHYSTALFFRRALCNGQRSFKAADSTKASSSSTQLPSGQELVSKALEHLENVDALSSDIAIANTLWPGFIAAVEAVDKPLRHRALVWFARARRHGIGNIAKAKALVMEVWRRADRQMAVGGAAGKKRKGTAQTELSRVDWRDVMREEGMYIMLT</sequence>
<feature type="non-terminal residue" evidence="8">
    <location>
        <position position="1"/>
    </location>
</feature>
<evidence type="ECO:0000256" key="1">
    <source>
        <dbReference type="ARBA" id="ARBA00004123"/>
    </source>
</evidence>
<dbReference type="InterPro" id="IPR021858">
    <property type="entry name" value="Fun_TF"/>
</dbReference>
<dbReference type="Pfam" id="PF11951">
    <property type="entry name" value="Fungal_trans_2"/>
    <property type="match status" value="1"/>
</dbReference>
<keyword evidence="4" id="KW-0238">DNA-binding</keyword>
<keyword evidence="3" id="KW-0805">Transcription regulation</keyword>
<keyword evidence="2" id="KW-0862">Zinc</keyword>
<evidence type="ECO:0000256" key="7">
    <source>
        <dbReference type="SAM" id="MobiDB-lite"/>
    </source>
</evidence>
<evidence type="ECO:0000313" key="8">
    <source>
        <dbReference type="EMBL" id="CAK7238478.1"/>
    </source>
</evidence>
<proteinExistence type="predicted"/>
<keyword evidence="9" id="KW-1185">Reference proteome</keyword>
<evidence type="ECO:0000256" key="6">
    <source>
        <dbReference type="ARBA" id="ARBA00023242"/>
    </source>
</evidence>
<feature type="region of interest" description="Disordered" evidence="7">
    <location>
        <begin position="481"/>
        <end position="510"/>
    </location>
</feature>
<evidence type="ECO:0000256" key="2">
    <source>
        <dbReference type="ARBA" id="ARBA00022833"/>
    </source>
</evidence>
<evidence type="ECO:0000313" key="9">
    <source>
        <dbReference type="Proteomes" id="UP001642482"/>
    </source>
</evidence>
<comment type="caution">
    <text evidence="8">The sequence shown here is derived from an EMBL/GenBank/DDBJ whole genome shotgun (WGS) entry which is preliminary data.</text>
</comment>
<dbReference type="EMBL" id="CAWUHD010000254">
    <property type="protein sequence ID" value="CAK7238478.1"/>
    <property type="molecule type" value="Genomic_DNA"/>
</dbReference>
<keyword evidence="5" id="KW-0804">Transcription</keyword>
<dbReference type="PANTHER" id="PTHR37534:SF46">
    <property type="entry name" value="ZN(II)2CYS6 TRANSCRIPTION FACTOR (EUROFUNG)"/>
    <property type="match status" value="1"/>
</dbReference>
<feature type="region of interest" description="Disordered" evidence="7">
    <location>
        <begin position="254"/>
        <end position="277"/>
    </location>
</feature>
<keyword evidence="6" id="KW-0539">Nucleus</keyword>
<protein>
    <recommendedName>
        <fullName evidence="10">Zn(2)-C6 fungal-type domain-containing protein</fullName>
    </recommendedName>
</protein>
<name>A0ABP0D296_9PEZI</name>
<gene>
    <name evidence="8" type="ORF">SEUCBS140593_010729</name>
</gene>